<reference evidence="4" key="2">
    <citation type="journal article" date="2017" name="Genome Announc.">
        <title>Draft genome sequence of Paludibacter jiangxiensis NM7(T), a propionate-producing fermentative bacterium.</title>
        <authorList>
            <person name="Qiu Y.-L."/>
            <person name="Tourlousse D.M."/>
            <person name="Matsuura N."/>
            <person name="Ohashi A."/>
            <person name="Sekiguchi Y."/>
        </authorList>
    </citation>
    <scope>NUCLEOTIDE SEQUENCE [LARGE SCALE GENOMIC DNA]</scope>
    <source>
        <strain evidence="4">NM7</strain>
    </source>
</reference>
<evidence type="ECO:0000256" key="1">
    <source>
        <dbReference type="ARBA" id="ARBA00022801"/>
    </source>
</evidence>
<evidence type="ECO:0000259" key="2">
    <source>
        <dbReference type="Pfam" id="PF03629"/>
    </source>
</evidence>
<dbReference type="Pfam" id="PF03629">
    <property type="entry name" value="SASA"/>
    <property type="match status" value="1"/>
</dbReference>
<proteinExistence type="predicted"/>
<keyword evidence="4" id="KW-1185">Reference proteome</keyword>
<dbReference type="OrthoDB" id="9816001at2"/>
<dbReference type="InterPro" id="IPR039329">
    <property type="entry name" value="SIAE"/>
</dbReference>
<protein>
    <submittedName>
        <fullName evidence="3">Sialate O-acetylesterase</fullName>
    </submittedName>
</protein>
<reference evidence="4" key="1">
    <citation type="submission" date="2016-04" db="EMBL/GenBank/DDBJ databases">
        <title>Draft genome sequence of Paludibacter jiangxiensis strain NM7.</title>
        <authorList>
            <person name="Qiu Y."/>
            <person name="Matsuura N."/>
            <person name="Ohashi A."/>
            <person name="Tourlousse M.D."/>
            <person name="Sekiguchi Y."/>
        </authorList>
    </citation>
    <scope>NUCLEOTIDE SEQUENCE [LARGE SCALE GENOMIC DNA]</scope>
    <source>
        <strain evidence="4">NM7</strain>
    </source>
</reference>
<dbReference type="STRING" id="681398.PJIAN_1844"/>
<dbReference type="AlphaFoldDB" id="A0A170Z194"/>
<dbReference type="Proteomes" id="UP000076586">
    <property type="component" value="Unassembled WGS sequence"/>
</dbReference>
<keyword evidence="1" id="KW-0378">Hydrolase</keyword>
<name>A0A170Z194_9BACT</name>
<dbReference type="RefSeq" id="WP_068702285.1">
    <property type="nucleotide sequence ID" value="NZ_BDCR01000001.1"/>
</dbReference>
<dbReference type="GO" id="GO:0005975">
    <property type="term" value="P:carbohydrate metabolic process"/>
    <property type="evidence" value="ECO:0007669"/>
    <property type="project" value="TreeGrafter"/>
</dbReference>
<dbReference type="PANTHER" id="PTHR22901">
    <property type="entry name" value="SIALATE O-ACETYLESTERASE"/>
    <property type="match status" value="1"/>
</dbReference>
<feature type="domain" description="Sialate O-acetylesterase" evidence="2">
    <location>
        <begin position="105"/>
        <end position="332"/>
    </location>
</feature>
<dbReference type="InterPro" id="IPR036514">
    <property type="entry name" value="SGNH_hydro_sf"/>
</dbReference>
<comment type="caution">
    <text evidence="3">The sequence shown here is derived from an EMBL/GenBank/DDBJ whole genome shotgun (WGS) entry which is preliminary data.</text>
</comment>
<dbReference type="EMBL" id="BDCR01000001">
    <property type="protein sequence ID" value="GAT62251.1"/>
    <property type="molecule type" value="Genomic_DNA"/>
</dbReference>
<gene>
    <name evidence="3" type="ORF">PJIAN_1844</name>
</gene>
<dbReference type="GO" id="GO:0001681">
    <property type="term" value="F:sialate O-acetylesterase activity"/>
    <property type="evidence" value="ECO:0007669"/>
    <property type="project" value="InterPro"/>
</dbReference>
<dbReference type="InterPro" id="IPR005181">
    <property type="entry name" value="SASA"/>
</dbReference>
<evidence type="ECO:0000313" key="4">
    <source>
        <dbReference type="Proteomes" id="UP000076586"/>
    </source>
</evidence>
<accession>A0A170Z194</accession>
<sequence length="475" mass="53135">MNKFVSFFVVLFLVIGVHAEVRLSHIFSDNMVLQQQSKVAVWGWAKAGAAVRITPSWDGKIVETKAGADGKWKAFVATPKASKTAYRITFSDGKPVTLKNVLIGEVWLCSGQSNMEMPMKGFKGNPILNGNMDILKSKNPMLRLITVKRNGQLAPVDTISGTWEEATPETVKEFSATGYYFGKLLNEMLDEPVGLILCSWGGSSIEAWMNREMLKDFPETKFAKQGDTIKAPNRTPLMLFNGMLNPIIGYGIKGCIWYQGESNYENPDQYPALMKTMVSNWRQLWGQGDFPFYYCQIAPYNYASISPKEKWGGKFNSAYQREAQFKAQKLIPNSGMVSLMDIGEEFCIHPMRKNVGGERLALMALAKTYGQKGFAYESPVLKEMTIDKDGKAILNFDNAPLWLTSFGKELKTFEIAGEDKVFHPAKAVINRAKVEVSSPDVPKPVAVRYAFKDFVVGDLFSNEGLPVSSFRTDNW</sequence>
<dbReference type="Gene3D" id="3.40.50.1110">
    <property type="entry name" value="SGNH hydrolase"/>
    <property type="match status" value="1"/>
</dbReference>
<evidence type="ECO:0000313" key="3">
    <source>
        <dbReference type="EMBL" id="GAT62251.1"/>
    </source>
</evidence>
<organism evidence="3 4">
    <name type="scientific">Paludibacter jiangxiensis</name>
    <dbReference type="NCBI Taxonomy" id="681398"/>
    <lineage>
        <taxon>Bacteria</taxon>
        <taxon>Pseudomonadati</taxon>
        <taxon>Bacteroidota</taxon>
        <taxon>Bacteroidia</taxon>
        <taxon>Bacteroidales</taxon>
        <taxon>Paludibacteraceae</taxon>
        <taxon>Paludibacter</taxon>
    </lineage>
</organism>
<dbReference type="SUPFAM" id="SSF52266">
    <property type="entry name" value="SGNH hydrolase"/>
    <property type="match status" value="1"/>
</dbReference>
<dbReference type="PANTHER" id="PTHR22901:SF0">
    <property type="entry name" value="SIALATE O-ACETYLESTERASE"/>
    <property type="match status" value="1"/>
</dbReference>